<keyword evidence="2" id="KW-0812">Transmembrane</keyword>
<protein>
    <submittedName>
        <fullName evidence="4">Uncharacterized protein</fullName>
    </submittedName>
</protein>
<comment type="caution">
    <text evidence="4">The sequence shown here is derived from an EMBL/GenBank/DDBJ whole genome shotgun (WGS) entry which is preliminary data.</text>
</comment>
<evidence type="ECO:0000313" key="5">
    <source>
        <dbReference type="Proteomes" id="UP000835052"/>
    </source>
</evidence>
<evidence type="ECO:0000256" key="3">
    <source>
        <dbReference type="SAM" id="SignalP"/>
    </source>
</evidence>
<evidence type="ECO:0000256" key="1">
    <source>
        <dbReference type="SAM" id="MobiDB-lite"/>
    </source>
</evidence>
<dbReference type="EMBL" id="CAJGYM010000017">
    <property type="protein sequence ID" value="CAD6190719.1"/>
    <property type="molecule type" value="Genomic_DNA"/>
</dbReference>
<proteinExistence type="predicted"/>
<accession>A0A8S1H4P2</accession>
<dbReference type="AlphaFoldDB" id="A0A8S1H4P2"/>
<reference evidence="4" key="1">
    <citation type="submission" date="2020-10" db="EMBL/GenBank/DDBJ databases">
        <authorList>
            <person name="Kikuchi T."/>
        </authorList>
    </citation>
    <scope>NUCLEOTIDE SEQUENCE</scope>
    <source>
        <strain evidence="4">NKZ352</strain>
    </source>
</reference>
<evidence type="ECO:0000313" key="4">
    <source>
        <dbReference type="EMBL" id="CAD6190719.1"/>
    </source>
</evidence>
<feature type="compositionally biased region" description="Low complexity" evidence="1">
    <location>
        <begin position="234"/>
        <end position="246"/>
    </location>
</feature>
<dbReference type="Proteomes" id="UP000835052">
    <property type="component" value="Unassembled WGS sequence"/>
</dbReference>
<name>A0A8S1H4P2_9PELO</name>
<organism evidence="4 5">
    <name type="scientific">Caenorhabditis auriculariae</name>
    <dbReference type="NCBI Taxonomy" id="2777116"/>
    <lineage>
        <taxon>Eukaryota</taxon>
        <taxon>Metazoa</taxon>
        <taxon>Ecdysozoa</taxon>
        <taxon>Nematoda</taxon>
        <taxon>Chromadorea</taxon>
        <taxon>Rhabditida</taxon>
        <taxon>Rhabditina</taxon>
        <taxon>Rhabditomorpha</taxon>
        <taxon>Rhabditoidea</taxon>
        <taxon>Rhabditidae</taxon>
        <taxon>Peloderinae</taxon>
        <taxon>Caenorhabditis</taxon>
    </lineage>
</organism>
<keyword evidence="5" id="KW-1185">Reference proteome</keyword>
<sequence length="258" mass="29698">MRLFNFLLLSYLTVSLGEPDPSEIVLHVVTQLFLTTPPHEKKKLKYLEISISISHSNCRSNHIYHRITEKFFLDDEVRRYAVDVCFGIIRKFCRKNKGVTPYSYNGASAFVQKERKKFDFPHLKLLNGSVDCTESRSIIEAREDAVKNKFRDNQTMIYLPSKIVSFHGLFSLCEVPYLCESRDISILVLLLVSIFTLGVFVFKRLKDNDKMRFYAALCVQLFCCRRAPIRRYPSSESSASSQQSSVKSEKIALVPLSA</sequence>
<keyword evidence="2" id="KW-1133">Transmembrane helix</keyword>
<gene>
    <name evidence="4" type="ORF">CAUJ_LOCUS6638</name>
</gene>
<keyword evidence="3" id="KW-0732">Signal</keyword>
<keyword evidence="2" id="KW-0472">Membrane</keyword>
<feature type="transmembrane region" description="Helical" evidence="2">
    <location>
        <begin position="184"/>
        <end position="202"/>
    </location>
</feature>
<evidence type="ECO:0000256" key="2">
    <source>
        <dbReference type="SAM" id="Phobius"/>
    </source>
</evidence>
<feature type="signal peptide" evidence="3">
    <location>
        <begin position="1"/>
        <end position="17"/>
    </location>
</feature>
<feature type="chain" id="PRO_5035791788" evidence="3">
    <location>
        <begin position="18"/>
        <end position="258"/>
    </location>
</feature>
<feature type="region of interest" description="Disordered" evidence="1">
    <location>
        <begin position="234"/>
        <end position="258"/>
    </location>
</feature>